<reference evidence="3" key="3">
    <citation type="submission" date="2023-05" db="EMBL/GenBank/DDBJ databases">
        <authorList>
            <person name="Smith C.H."/>
        </authorList>
    </citation>
    <scope>NUCLEOTIDE SEQUENCE</scope>
    <source>
        <strain evidence="3">CHS0354</strain>
        <tissue evidence="3">Mantle</tissue>
    </source>
</reference>
<feature type="repeat" description="ANK" evidence="1">
    <location>
        <begin position="192"/>
        <end position="225"/>
    </location>
</feature>
<dbReference type="EMBL" id="JAEAOA010000114">
    <property type="protein sequence ID" value="KAK3580496.1"/>
    <property type="molecule type" value="Genomic_DNA"/>
</dbReference>
<evidence type="ECO:0000313" key="4">
    <source>
        <dbReference type="Proteomes" id="UP001195483"/>
    </source>
</evidence>
<organism evidence="3 4">
    <name type="scientific">Potamilus streckersoni</name>
    <dbReference type="NCBI Taxonomy" id="2493646"/>
    <lineage>
        <taxon>Eukaryota</taxon>
        <taxon>Metazoa</taxon>
        <taxon>Spiralia</taxon>
        <taxon>Lophotrochozoa</taxon>
        <taxon>Mollusca</taxon>
        <taxon>Bivalvia</taxon>
        <taxon>Autobranchia</taxon>
        <taxon>Heteroconchia</taxon>
        <taxon>Palaeoheterodonta</taxon>
        <taxon>Unionida</taxon>
        <taxon>Unionoidea</taxon>
        <taxon>Unionidae</taxon>
        <taxon>Ambleminae</taxon>
        <taxon>Lampsilini</taxon>
        <taxon>Potamilus</taxon>
    </lineage>
</organism>
<dbReference type="Pfam" id="PF12796">
    <property type="entry name" value="Ank_2"/>
    <property type="match status" value="1"/>
</dbReference>
<accession>A0AAE0RVQ8</accession>
<protein>
    <submittedName>
        <fullName evidence="3">Uncharacterized protein</fullName>
    </submittedName>
</protein>
<reference evidence="3" key="1">
    <citation type="journal article" date="2021" name="Genome Biol. Evol.">
        <title>A High-Quality Reference Genome for a Parasitic Bivalve with Doubly Uniparental Inheritance (Bivalvia: Unionida).</title>
        <authorList>
            <person name="Smith C.H."/>
        </authorList>
    </citation>
    <scope>NUCLEOTIDE SEQUENCE</scope>
    <source>
        <strain evidence="3">CHS0354</strain>
    </source>
</reference>
<keyword evidence="4" id="KW-1185">Reference proteome</keyword>
<dbReference type="Gene3D" id="1.25.40.20">
    <property type="entry name" value="Ankyrin repeat-containing domain"/>
    <property type="match status" value="2"/>
</dbReference>
<gene>
    <name evidence="3" type="ORF">CHS0354_001094</name>
</gene>
<dbReference type="Proteomes" id="UP001195483">
    <property type="component" value="Unassembled WGS sequence"/>
</dbReference>
<evidence type="ECO:0000256" key="1">
    <source>
        <dbReference type="PROSITE-ProRule" id="PRU00023"/>
    </source>
</evidence>
<comment type="caution">
    <text evidence="3">The sequence shown here is derived from an EMBL/GenBank/DDBJ whole genome shotgun (WGS) entry which is preliminary data.</text>
</comment>
<evidence type="ECO:0000313" key="3">
    <source>
        <dbReference type="EMBL" id="KAK3580496.1"/>
    </source>
</evidence>
<proteinExistence type="predicted"/>
<dbReference type="SUPFAM" id="SSF48403">
    <property type="entry name" value="Ankyrin repeat"/>
    <property type="match status" value="1"/>
</dbReference>
<dbReference type="PROSITE" id="PS50088">
    <property type="entry name" value="ANK_REPEAT"/>
    <property type="match status" value="1"/>
</dbReference>
<keyword evidence="1" id="KW-0040">ANK repeat</keyword>
<evidence type="ECO:0000256" key="2">
    <source>
        <dbReference type="SAM" id="MobiDB-lite"/>
    </source>
</evidence>
<dbReference type="SMART" id="SM00248">
    <property type="entry name" value="ANK"/>
    <property type="match status" value="4"/>
</dbReference>
<dbReference type="AlphaFoldDB" id="A0AAE0RVQ8"/>
<feature type="compositionally biased region" description="Acidic residues" evidence="2">
    <location>
        <begin position="531"/>
        <end position="540"/>
    </location>
</feature>
<name>A0AAE0RVQ8_9BIVA</name>
<dbReference type="PANTHER" id="PTHR24118">
    <property type="entry name" value="POTE ANKYRIN DOMAIN"/>
    <property type="match status" value="1"/>
</dbReference>
<dbReference type="PANTHER" id="PTHR24118:SF99">
    <property type="entry name" value="POTE ANKYRIN DOMAIN FAMILY MEMBER 3C-RELATED"/>
    <property type="match status" value="1"/>
</dbReference>
<sequence length="540" mass="61503">MRKGKWGAEHRSGKTRKMAVGVFHVEFGFNDTPLTRALEIGNFVAAEKLIRENSNPSYLDEGCYQRTPLYICLCGIDAEDQRVRPRNLYLAKLLIEGGASINYRVPTTYFGSEYMGPGKTALELLVDFYNELTRVGTEYNNQAWCTWDPNADIVIGLNKQYLASLEEVIEHVEDIVFIILGNGGDANILDENRMTPLHRTAIYSHDVRMFKLLCENGANINATDNRGNTPLISLCDLAASEMYDYLEDLSPSSTDTLEDTSATICVKRDFLNYILKLKDLQINIQNSIGQTAFFHCIVRGDVEASSKLLKNGANPALRGTVWETRRKKRKLSPLFVTFLSIPVQRTLNWQNLHSMLVSAPKQYSHLVDAGFFSKKDIAEELMEYIDTDFPEFSHLRTVSSQLIHMMFGQTSSLCQLTARTLFNHCFIKQRKCIHKLLPIKALHEKLNNDEYKPQDSYEEYINLILNKTMLQVLISQLSLPQDSLLNFEVELLLHRMANLFSTFKVTPPENMFSGEDYSIDSNESDSAISPEEGDSDLEYW</sequence>
<feature type="region of interest" description="Disordered" evidence="2">
    <location>
        <begin position="514"/>
        <end position="540"/>
    </location>
</feature>
<dbReference type="PROSITE" id="PS50297">
    <property type="entry name" value="ANK_REP_REGION"/>
    <property type="match status" value="1"/>
</dbReference>
<dbReference type="InterPro" id="IPR036770">
    <property type="entry name" value="Ankyrin_rpt-contain_sf"/>
</dbReference>
<reference evidence="3" key="2">
    <citation type="journal article" date="2021" name="Genome Biol. Evol.">
        <title>Developing a high-quality reference genome for a parasitic bivalve with doubly uniparental inheritance (Bivalvia: Unionida).</title>
        <authorList>
            <person name="Smith C.H."/>
        </authorList>
    </citation>
    <scope>NUCLEOTIDE SEQUENCE</scope>
    <source>
        <strain evidence="3">CHS0354</strain>
        <tissue evidence="3">Mantle</tissue>
    </source>
</reference>
<dbReference type="InterPro" id="IPR002110">
    <property type="entry name" value="Ankyrin_rpt"/>
</dbReference>